<dbReference type="EMBL" id="LPXH01000041">
    <property type="protein sequence ID" value="KUF38033.1"/>
    <property type="molecule type" value="Genomic_DNA"/>
</dbReference>
<proteinExistence type="predicted"/>
<gene>
    <name evidence="3" type="ORF">AS359_04200</name>
</gene>
<dbReference type="Proteomes" id="UP000053300">
    <property type="component" value="Unassembled WGS sequence"/>
</dbReference>
<reference evidence="3 4" key="1">
    <citation type="submission" date="2015-12" db="EMBL/GenBank/DDBJ databases">
        <title>Complete genome sequence of a multi-drug resistant strain Acidovorax sp. 12322-1.</title>
        <authorList>
            <person name="Ming D."/>
            <person name="Wang M."/>
            <person name="Hu S."/>
            <person name="Zhou Y."/>
            <person name="Jiang T."/>
        </authorList>
    </citation>
    <scope>NUCLEOTIDE SEQUENCE [LARGE SCALE GENOMIC DNA]</scope>
    <source>
        <strain evidence="3 4">12322-1</strain>
    </source>
</reference>
<keyword evidence="2" id="KW-1133">Transmembrane helix</keyword>
<keyword evidence="2" id="KW-0812">Transmembrane</keyword>
<keyword evidence="1" id="KW-0175">Coiled coil</keyword>
<sequence>MDDYGNELPAVTLQQINARFDKGSQRMADIERELSTANAELTATRKELHELRTQLADLLEFFEAMRGAFKVLNWLGKLAKPAAAIVGLGAACITAWTAWRGVR</sequence>
<protein>
    <submittedName>
        <fullName evidence="3">Uncharacterized protein</fullName>
    </submittedName>
</protein>
<name>A0A0W7YSG3_9BURK</name>
<keyword evidence="2" id="KW-0472">Membrane</keyword>
<evidence type="ECO:0000313" key="4">
    <source>
        <dbReference type="Proteomes" id="UP000053300"/>
    </source>
</evidence>
<accession>A0A0W7YSG3</accession>
<evidence type="ECO:0000256" key="1">
    <source>
        <dbReference type="SAM" id="Coils"/>
    </source>
</evidence>
<dbReference type="AlphaFoldDB" id="A0A0W7YSG3"/>
<evidence type="ECO:0000313" key="3">
    <source>
        <dbReference type="EMBL" id="KUF38033.1"/>
    </source>
</evidence>
<keyword evidence="4" id="KW-1185">Reference proteome</keyword>
<evidence type="ECO:0000256" key="2">
    <source>
        <dbReference type="SAM" id="Phobius"/>
    </source>
</evidence>
<organism evidence="3 4">
    <name type="scientific">Comamonas kerstersii</name>
    <dbReference type="NCBI Taxonomy" id="225992"/>
    <lineage>
        <taxon>Bacteria</taxon>
        <taxon>Pseudomonadati</taxon>
        <taxon>Pseudomonadota</taxon>
        <taxon>Betaproteobacteria</taxon>
        <taxon>Burkholderiales</taxon>
        <taxon>Comamonadaceae</taxon>
        <taxon>Comamonas</taxon>
    </lineage>
</organism>
<feature type="transmembrane region" description="Helical" evidence="2">
    <location>
        <begin position="82"/>
        <end position="99"/>
    </location>
</feature>
<feature type="coiled-coil region" evidence="1">
    <location>
        <begin position="13"/>
        <end position="54"/>
    </location>
</feature>
<comment type="caution">
    <text evidence="3">The sequence shown here is derived from an EMBL/GenBank/DDBJ whole genome shotgun (WGS) entry which is preliminary data.</text>
</comment>